<dbReference type="InterPro" id="IPR002541">
    <property type="entry name" value="Cyt_c_assembly"/>
</dbReference>
<evidence type="ECO:0000259" key="2">
    <source>
        <dbReference type="Pfam" id="PF01578"/>
    </source>
</evidence>
<dbReference type="PANTHER" id="PTHR38034:SF1">
    <property type="entry name" value="INNER MEMBRANE PROTEIN YPJD"/>
    <property type="match status" value="1"/>
</dbReference>
<evidence type="ECO:0000256" key="1">
    <source>
        <dbReference type="SAM" id="Phobius"/>
    </source>
</evidence>
<feature type="transmembrane region" description="Helical" evidence="1">
    <location>
        <begin position="60"/>
        <end position="84"/>
    </location>
</feature>
<dbReference type="Proteomes" id="UP000027997">
    <property type="component" value="Unassembled WGS sequence"/>
</dbReference>
<organism evidence="3 4">
    <name type="scientific">Endozoicomonas elysicola</name>
    <dbReference type="NCBI Taxonomy" id="305900"/>
    <lineage>
        <taxon>Bacteria</taxon>
        <taxon>Pseudomonadati</taxon>
        <taxon>Pseudomonadota</taxon>
        <taxon>Gammaproteobacteria</taxon>
        <taxon>Oceanospirillales</taxon>
        <taxon>Endozoicomonadaceae</taxon>
        <taxon>Endozoicomonas</taxon>
    </lineage>
</organism>
<dbReference type="RefSeq" id="WP_020582964.1">
    <property type="nucleotide sequence ID" value="NZ_JOJP01000001.1"/>
</dbReference>
<proteinExistence type="predicted"/>
<protein>
    <recommendedName>
        <fullName evidence="2">Cytochrome c assembly protein domain-containing protein</fullName>
    </recommendedName>
</protein>
<feature type="transmembrane region" description="Helical" evidence="1">
    <location>
        <begin position="207"/>
        <end position="225"/>
    </location>
</feature>
<feature type="transmembrane region" description="Helical" evidence="1">
    <location>
        <begin position="91"/>
        <end position="111"/>
    </location>
</feature>
<gene>
    <name evidence="3" type="ORF">GV64_12030</name>
</gene>
<dbReference type="GO" id="GO:0017004">
    <property type="term" value="P:cytochrome complex assembly"/>
    <property type="evidence" value="ECO:0007669"/>
    <property type="project" value="InterPro"/>
</dbReference>
<dbReference type="STRING" id="305900.GV64_12030"/>
<dbReference type="eggNOG" id="COG4137">
    <property type="taxonomic scope" value="Bacteria"/>
</dbReference>
<evidence type="ECO:0000313" key="3">
    <source>
        <dbReference type="EMBL" id="KEI71373.1"/>
    </source>
</evidence>
<keyword evidence="1" id="KW-0472">Membrane</keyword>
<dbReference type="GO" id="GO:0020037">
    <property type="term" value="F:heme binding"/>
    <property type="evidence" value="ECO:0007669"/>
    <property type="project" value="InterPro"/>
</dbReference>
<feature type="transmembrane region" description="Helical" evidence="1">
    <location>
        <begin position="123"/>
        <end position="148"/>
    </location>
</feature>
<dbReference type="GO" id="GO:0005886">
    <property type="term" value="C:plasma membrane"/>
    <property type="evidence" value="ECO:0007669"/>
    <property type="project" value="TreeGrafter"/>
</dbReference>
<sequence length="266" mass="29291">MGVMLVSMGALGCYLAGTVGQGLRNSGREVSRSLVLLITALGLVFHVIALYISIHTDHGINLGVFTMGSLTAMMVTMMVLLSSLKKPSESLLVMILPVSMLAIVLALLAPVEHIVWNPASSMVTHVLLSVMAYGILMVAAFQAILLSYQEHQLRTHRHTIKTLPPLQTMERLLFEFLWLGVVLLTLSLGSGFLFLEDMFAQKLVHKTVLSITAWCLFAALLIGHWRFGWRGQTAVRWTLAGFLFLILAYFGSRLVLECIVSGQSCF</sequence>
<feature type="transmembrane region" description="Helical" evidence="1">
    <location>
        <begin position="34"/>
        <end position="54"/>
    </location>
</feature>
<keyword evidence="1" id="KW-1133">Transmembrane helix</keyword>
<comment type="caution">
    <text evidence="3">The sequence shown here is derived from an EMBL/GenBank/DDBJ whole genome shotgun (WGS) entry which is preliminary data.</text>
</comment>
<dbReference type="PANTHER" id="PTHR38034">
    <property type="entry name" value="INNER MEMBRANE PROTEIN YPJD"/>
    <property type="match status" value="1"/>
</dbReference>
<evidence type="ECO:0000313" key="4">
    <source>
        <dbReference type="Proteomes" id="UP000027997"/>
    </source>
</evidence>
<dbReference type="Pfam" id="PF01578">
    <property type="entry name" value="Cytochrom_C_asm"/>
    <property type="match status" value="1"/>
</dbReference>
<feature type="domain" description="Cytochrome c assembly protein" evidence="2">
    <location>
        <begin position="37"/>
        <end position="257"/>
    </location>
</feature>
<keyword evidence="4" id="KW-1185">Reference proteome</keyword>
<reference evidence="3 4" key="1">
    <citation type="submission" date="2014-06" db="EMBL/GenBank/DDBJ databases">
        <title>Whole Genome Sequences of Three Symbiotic Endozoicomonas Bacteria.</title>
        <authorList>
            <person name="Neave M.J."/>
            <person name="Apprill A."/>
            <person name="Voolstra C.R."/>
        </authorList>
    </citation>
    <scope>NUCLEOTIDE SEQUENCE [LARGE SCALE GENOMIC DNA]</scope>
    <source>
        <strain evidence="3 4">DSM 22380</strain>
    </source>
</reference>
<dbReference type="InterPro" id="IPR052372">
    <property type="entry name" value="YpjD/HemX"/>
</dbReference>
<name>A0A081KB47_9GAMM</name>
<feature type="transmembrane region" description="Helical" evidence="1">
    <location>
        <begin position="237"/>
        <end position="256"/>
    </location>
</feature>
<dbReference type="EMBL" id="JOJP01000001">
    <property type="protein sequence ID" value="KEI71373.1"/>
    <property type="molecule type" value="Genomic_DNA"/>
</dbReference>
<dbReference type="AlphaFoldDB" id="A0A081KB47"/>
<accession>A0A081KB47</accession>
<keyword evidence="1" id="KW-0812">Transmembrane</keyword>
<feature type="transmembrane region" description="Helical" evidence="1">
    <location>
        <begin position="176"/>
        <end position="195"/>
    </location>
</feature>